<feature type="domain" description="DUF5643" evidence="3">
    <location>
        <begin position="218"/>
        <end position="337"/>
    </location>
</feature>
<dbReference type="EMBL" id="JAMKBJ010000011">
    <property type="protein sequence ID" value="MCZ8537997.1"/>
    <property type="molecule type" value="Genomic_DNA"/>
</dbReference>
<gene>
    <name evidence="4" type="ORF">M9R32_12445</name>
</gene>
<dbReference type="Gene3D" id="2.60.40.1640">
    <property type="entry name" value="Conserved domain protein"/>
    <property type="match status" value="1"/>
</dbReference>
<feature type="transmembrane region" description="Helical" evidence="1">
    <location>
        <begin position="44"/>
        <end position="63"/>
    </location>
</feature>
<evidence type="ECO:0000259" key="3">
    <source>
        <dbReference type="Pfam" id="PF18705"/>
    </source>
</evidence>
<evidence type="ECO:0000313" key="4">
    <source>
        <dbReference type="EMBL" id="MCZ8537997.1"/>
    </source>
</evidence>
<keyword evidence="1" id="KW-1133">Transmembrane helix</keyword>
<keyword evidence="5" id="KW-1185">Reference proteome</keyword>
<feature type="domain" description="DUF4179" evidence="2">
    <location>
        <begin position="39"/>
        <end position="131"/>
    </location>
</feature>
<sequence length="365" mass="40345">MTEKEISIKSSLETILVPTQKLDQIIDDTLFNPPVQNKKSKKRIYQVAAAAVLILGIGTTSMISSPAFANFVAQIPVIGNVFGYFATDNYESYSSFSESVGLTQSSEGIDIVIDQALFDGTSVTLSFILKSENPLGDTLQIKGQPVVKGVDGKNTNLKFEYVENVGYVGLYTLTPNFESEMAQVSISWEPDTIITEKKEVEGNWAFEFAVSQISKEPIILDEKVKTDGVTVHLKELTVTDVSVNIEYQQLVEPSLLEEWEFVEAELIASDNLGNVYKVPYNGGSTDGSARTREDFNWTATLRGLNSQATSLTLYPIAQVSRFNTETEESESKHLEFDAIKVDLINQSHSLVEDPTIPTLPEEDLD</sequence>
<proteinExistence type="predicted"/>
<dbReference type="AlphaFoldDB" id="A0A9X3LHB4"/>
<protein>
    <submittedName>
        <fullName evidence="4">DUF4179 domain-containing protein</fullName>
    </submittedName>
</protein>
<dbReference type="Pfam" id="PF18705">
    <property type="entry name" value="DUF5643"/>
    <property type="match status" value="1"/>
</dbReference>
<dbReference type="Proteomes" id="UP001152173">
    <property type="component" value="Unassembled WGS sequence"/>
</dbReference>
<accession>A0A9X3LHB4</accession>
<keyword evidence="1" id="KW-0812">Transmembrane</keyword>
<evidence type="ECO:0000259" key="2">
    <source>
        <dbReference type="Pfam" id="PF13786"/>
    </source>
</evidence>
<evidence type="ECO:0000313" key="5">
    <source>
        <dbReference type="Proteomes" id="UP001152173"/>
    </source>
</evidence>
<dbReference type="Gene3D" id="2.60.40.1630">
    <property type="entry name" value="bacillus anthracis domain"/>
    <property type="match status" value="1"/>
</dbReference>
<comment type="caution">
    <text evidence="4">The sequence shown here is derived from an EMBL/GenBank/DDBJ whole genome shotgun (WGS) entry which is preliminary data.</text>
</comment>
<dbReference type="Pfam" id="PF13786">
    <property type="entry name" value="DUF4179"/>
    <property type="match status" value="1"/>
</dbReference>
<evidence type="ECO:0000256" key="1">
    <source>
        <dbReference type="SAM" id="Phobius"/>
    </source>
</evidence>
<dbReference type="RefSeq" id="WP_269927066.1">
    <property type="nucleotide sequence ID" value="NZ_JAMKBJ010000011.1"/>
</dbReference>
<name>A0A9X3LHB4_9BACL</name>
<organism evidence="4 5">
    <name type="scientific">Paenisporosarcina quisquiliarum</name>
    <dbReference type="NCBI Taxonomy" id="365346"/>
    <lineage>
        <taxon>Bacteria</taxon>
        <taxon>Bacillati</taxon>
        <taxon>Bacillota</taxon>
        <taxon>Bacilli</taxon>
        <taxon>Bacillales</taxon>
        <taxon>Caryophanaceae</taxon>
        <taxon>Paenisporosarcina</taxon>
    </lineage>
</organism>
<dbReference type="InterPro" id="IPR040680">
    <property type="entry name" value="DUF5643"/>
</dbReference>
<dbReference type="InterPro" id="IPR025436">
    <property type="entry name" value="DUF4179"/>
</dbReference>
<keyword evidence="1" id="KW-0472">Membrane</keyword>
<reference evidence="4" key="1">
    <citation type="submission" date="2022-05" db="EMBL/GenBank/DDBJ databases">
        <authorList>
            <person name="Colautti A."/>
            <person name="Iacumin L."/>
        </authorList>
    </citation>
    <scope>NUCLEOTIDE SEQUENCE</scope>
    <source>
        <strain evidence="4">SK 55</strain>
    </source>
</reference>